<dbReference type="RefSeq" id="WP_140669694.1">
    <property type="nucleotide sequence ID" value="NZ_RCZE01000012.1"/>
</dbReference>
<reference evidence="1 2" key="1">
    <citation type="journal article" date="2019" name="Environ. Microbiol.">
        <title>Species interactions and distinct microbial communities in high Arctic permafrost affected cryosols are associated with the CH4 and CO2 gas fluxes.</title>
        <authorList>
            <person name="Altshuler I."/>
            <person name="Hamel J."/>
            <person name="Turney S."/>
            <person name="Magnuson E."/>
            <person name="Levesque R."/>
            <person name="Greer C."/>
            <person name="Whyte L.G."/>
        </authorList>
    </citation>
    <scope>NUCLEOTIDE SEQUENCE [LARGE SCALE GENOMIC DNA]</scope>
    <source>
        <strain evidence="1 2">E3</strain>
    </source>
</reference>
<organism evidence="1 2">
    <name type="scientific">Pseudomonas arsenicoxydans</name>
    <dbReference type="NCBI Taxonomy" id="702115"/>
    <lineage>
        <taxon>Bacteria</taxon>
        <taxon>Pseudomonadati</taxon>
        <taxon>Pseudomonadota</taxon>
        <taxon>Gammaproteobacteria</taxon>
        <taxon>Pseudomonadales</taxon>
        <taxon>Pseudomonadaceae</taxon>
        <taxon>Pseudomonas</taxon>
    </lineage>
</organism>
<dbReference type="EMBL" id="RCZE01000012">
    <property type="protein sequence ID" value="TPG74593.1"/>
    <property type="molecule type" value="Genomic_DNA"/>
</dbReference>
<dbReference type="Proteomes" id="UP000317933">
    <property type="component" value="Unassembled WGS sequence"/>
</dbReference>
<proteinExistence type="predicted"/>
<sequence>MNRYQPLKASASTTPIFYIDTHAAPHLLFEDACFRIRAATGLLEALTSVTVKHTNDADFFRLILPAYLLLQDGVDALDQITFKGL</sequence>
<evidence type="ECO:0000313" key="2">
    <source>
        <dbReference type="Proteomes" id="UP000317933"/>
    </source>
</evidence>
<comment type="caution">
    <text evidence="1">The sequence shown here is derived from an EMBL/GenBank/DDBJ whole genome shotgun (WGS) entry which is preliminary data.</text>
</comment>
<accession>A0A502HLM0</accession>
<gene>
    <name evidence="1" type="ORF">EAH78_23815</name>
</gene>
<name>A0A502HLM0_9PSED</name>
<dbReference type="AlphaFoldDB" id="A0A502HLM0"/>
<evidence type="ECO:0000313" key="1">
    <source>
        <dbReference type="EMBL" id="TPG74593.1"/>
    </source>
</evidence>
<protein>
    <submittedName>
        <fullName evidence="1">Uncharacterized protein</fullName>
    </submittedName>
</protein>